<dbReference type="Pfam" id="PF00813">
    <property type="entry name" value="FliP"/>
    <property type="match status" value="1"/>
</dbReference>
<keyword evidence="8 12" id="KW-1133">Transmembrane helix</keyword>
<dbReference type="PRINTS" id="PR00951">
    <property type="entry name" value="FLGBIOSNFLIP"/>
</dbReference>
<keyword evidence="13" id="KW-0282">Flagellum</keyword>
<evidence type="ECO:0000256" key="12">
    <source>
        <dbReference type="RuleBase" id="RU362069"/>
    </source>
</evidence>
<dbReference type="PANTHER" id="PTHR30587">
    <property type="entry name" value="FLAGELLAR BIOSYNTHETIC PROTEIN FLIP"/>
    <property type="match status" value="1"/>
</dbReference>
<keyword evidence="13" id="KW-0969">Cilium</keyword>
<keyword evidence="11 12" id="KW-1006">Bacterial flagellum protein export</keyword>
<keyword evidence="3 12" id="KW-0813">Transport</keyword>
<evidence type="ECO:0000256" key="1">
    <source>
        <dbReference type="ARBA" id="ARBA00006257"/>
    </source>
</evidence>
<dbReference type="GO" id="GO:0005886">
    <property type="term" value="C:plasma membrane"/>
    <property type="evidence" value="ECO:0007669"/>
    <property type="project" value="UniProtKB-SubCell"/>
</dbReference>
<evidence type="ECO:0000256" key="9">
    <source>
        <dbReference type="ARBA" id="ARBA00023136"/>
    </source>
</evidence>
<feature type="transmembrane region" description="Helical" evidence="12">
    <location>
        <begin position="47"/>
        <end position="77"/>
    </location>
</feature>
<dbReference type="EMBL" id="SRXV01000002">
    <property type="protein sequence ID" value="TGY92754.1"/>
    <property type="molecule type" value="Genomic_DNA"/>
</dbReference>
<keyword evidence="10" id="KW-0975">Bacterial flagellum</keyword>
<comment type="caution">
    <text evidence="13">The sequence shown here is derived from an EMBL/GenBank/DDBJ whole genome shotgun (WGS) entry which is preliminary data.</text>
</comment>
<keyword evidence="14" id="KW-1185">Reference proteome</keyword>
<evidence type="ECO:0000256" key="7">
    <source>
        <dbReference type="ARBA" id="ARBA00022927"/>
    </source>
</evidence>
<dbReference type="GO" id="GO:0009425">
    <property type="term" value="C:bacterial-type flagellum basal body"/>
    <property type="evidence" value="ECO:0007669"/>
    <property type="project" value="UniProtKB-SubCell"/>
</dbReference>
<feature type="transmembrane region" description="Helical" evidence="12">
    <location>
        <begin position="187"/>
        <end position="206"/>
    </location>
</feature>
<dbReference type="GO" id="GO:0009306">
    <property type="term" value="P:protein secretion"/>
    <property type="evidence" value="ECO:0007669"/>
    <property type="project" value="UniProtKB-UniRule"/>
</dbReference>
<proteinExistence type="inferred from homology"/>
<gene>
    <name evidence="12 13" type="primary">fliP</name>
    <name evidence="13" type="ORF">E5162_06675</name>
</gene>
<evidence type="ECO:0000256" key="10">
    <source>
        <dbReference type="ARBA" id="ARBA00023143"/>
    </source>
</evidence>
<dbReference type="PANTHER" id="PTHR30587:SF0">
    <property type="entry name" value="FLAGELLAR BIOSYNTHETIC PROTEIN FLIP"/>
    <property type="match status" value="1"/>
</dbReference>
<protein>
    <recommendedName>
        <fullName evidence="2 12">Flagellar biosynthetic protein FliP</fullName>
    </recommendedName>
</protein>
<keyword evidence="9 12" id="KW-0472">Membrane</keyword>
<dbReference type="NCBIfam" id="TIGR01103">
    <property type="entry name" value="fliP"/>
    <property type="match status" value="1"/>
</dbReference>
<name>A0A4S2HA21_9PROT</name>
<dbReference type="PRINTS" id="PR01302">
    <property type="entry name" value="TYPE3IMPPROT"/>
</dbReference>
<dbReference type="GO" id="GO:0044781">
    <property type="term" value="P:bacterial-type flagellum organization"/>
    <property type="evidence" value="ECO:0007669"/>
    <property type="project" value="UniProtKB-UniRule"/>
</dbReference>
<evidence type="ECO:0000256" key="4">
    <source>
        <dbReference type="ARBA" id="ARBA00022475"/>
    </source>
</evidence>
<comment type="subcellular location">
    <subcellularLocation>
        <location evidence="12">Cell membrane</location>
        <topology evidence="12">Multi-pass membrane protein</topology>
    </subcellularLocation>
    <subcellularLocation>
        <location evidence="12">Bacterial flagellum basal body</location>
    </subcellularLocation>
</comment>
<evidence type="ECO:0000256" key="2">
    <source>
        <dbReference type="ARBA" id="ARBA00021714"/>
    </source>
</evidence>
<keyword evidence="4 12" id="KW-1003">Cell membrane</keyword>
<keyword evidence="7 12" id="KW-0653">Protein transport</keyword>
<accession>A0A4S2HA21</accession>
<comment type="function">
    <text evidence="12">Plays a role in the flagellum-specific transport system.</text>
</comment>
<reference evidence="13 14" key="1">
    <citation type="journal article" date="2013" name="Int. J. Syst. Evol. Microbiol.">
        <title>Marinicauda pacifica gen. nov., sp. nov., a prosthecate alphaproteobacterium of the family Hyphomonadaceae isolated from deep seawater.</title>
        <authorList>
            <person name="Zhang X.Y."/>
            <person name="Li G.W."/>
            <person name="Wang C.S."/>
            <person name="Zhang Y.J."/>
            <person name="Xu X.W."/>
            <person name="Li H."/>
            <person name="Liu A."/>
            <person name="Liu C."/>
            <person name="Xie B.B."/>
            <person name="Qin Q.L."/>
            <person name="Xu Z."/>
            <person name="Chen X.L."/>
            <person name="Zhou B.C."/>
            <person name="Zhang Y.Z."/>
        </authorList>
    </citation>
    <scope>NUCLEOTIDE SEQUENCE [LARGE SCALE GENOMIC DNA]</scope>
    <source>
        <strain evidence="13 14">P-1 km-3</strain>
    </source>
</reference>
<sequence>MTRRLSILALFALAIAVLVSIGAPASAQELSLDLGSEGTLTERVLQLIALVTILSLAPSILIMTTSFVRIIVVLSLLRTAIGLQQSPPNAVMISLALFLTAFIMAPVFTQSYNEGIEPLLSGQIETEEAFQRSAQPVKMFMLAHTREDDLGLFFGIANVEPESPEATPVYVVAPAFMISELRRAFEIGFLLFIPFLIIDLVVASILMSMGMMMLPPVVISLPFKLIFFVLVDGWRLVTGSLVQSFETGLPPGG</sequence>
<dbReference type="AlphaFoldDB" id="A0A4S2HA21"/>
<keyword evidence="6 12" id="KW-1005">Bacterial flagellum biogenesis</keyword>
<evidence type="ECO:0000256" key="3">
    <source>
        <dbReference type="ARBA" id="ARBA00022448"/>
    </source>
</evidence>
<evidence type="ECO:0000256" key="8">
    <source>
        <dbReference type="ARBA" id="ARBA00022989"/>
    </source>
</evidence>
<evidence type="ECO:0000313" key="14">
    <source>
        <dbReference type="Proteomes" id="UP000305451"/>
    </source>
</evidence>
<dbReference type="NCBIfam" id="NF009438">
    <property type="entry name" value="PRK12797.1"/>
    <property type="match status" value="1"/>
</dbReference>
<dbReference type="Proteomes" id="UP000305451">
    <property type="component" value="Unassembled WGS sequence"/>
</dbReference>
<organism evidence="13 14">
    <name type="scientific">Marinicauda pacifica</name>
    <dbReference type="NCBI Taxonomy" id="1133559"/>
    <lineage>
        <taxon>Bacteria</taxon>
        <taxon>Pseudomonadati</taxon>
        <taxon>Pseudomonadota</taxon>
        <taxon>Alphaproteobacteria</taxon>
        <taxon>Maricaulales</taxon>
        <taxon>Maricaulaceae</taxon>
        <taxon>Marinicauda</taxon>
    </lineage>
</organism>
<dbReference type="PROSITE" id="PS01061">
    <property type="entry name" value="FLIP_2"/>
    <property type="match status" value="1"/>
</dbReference>
<dbReference type="RefSeq" id="WP_135944224.1">
    <property type="nucleotide sequence ID" value="NZ_BMEI01000002.1"/>
</dbReference>
<evidence type="ECO:0000256" key="5">
    <source>
        <dbReference type="ARBA" id="ARBA00022692"/>
    </source>
</evidence>
<evidence type="ECO:0000313" key="13">
    <source>
        <dbReference type="EMBL" id="TGY92754.1"/>
    </source>
</evidence>
<feature type="transmembrane region" description="Helical" evidence="12">
    <location>
        <begin position="213"/>
        <end position="231"/>
    </location>
</feature>
<keyword evidence="13" id="KW-0966">Cell projection</keyword>
<dbReference type="InterPro" id="IPR005837">
    <property type="entry name" value="FliP"/>
</dbReference>
<feature type="transmembrane region" description="Helical" evidence="12">
    <location>
        <begin position="89"/>
        <end position="108"/>
    </location>
</feature>
<keyword evidence="5 12" id="KW-0812">Transmembrane</keyword>
<evidence type="ECO:0000256" key="11">
    <source>
        <dbReference type="ARBA" id="ARBA00023225"/>
    </source>
</evidence>
<comment type="similarity">
    <text evidence="1 12">Belongs to the FliP/MopC/SpaP family.</text>
</comment>
<dbReference type="PROSITE" id="PS01060">
    <property type="entry name" value="FLIP_1"/>
    <property type="match status" value="1"/>
</dbReference>
<dbReference type="InterPro" id="IPR005838">
    <property type="entry name" value="T3SS_IM_P"/>
</dbReference>
<evidence type="ECO:0000256" key="6">
    <source>
        <dbReference type="ARBA" id="ARBA00022795"/>
    </source>
</evidence>
<dbReference type="OrthoDB" id="9805111at2"/>